<gene>
    <name evidence="1" type="ORF">GCM10008111_32250</name>
</gene>
<protein>
    <submittedName>
        <fullName evidence="1">Uncharacterized protein</fullName>
    </submittedName>
</protein>
<keyword evidence="2" id="KW-1185">Reference proteome</keyword>
<comment type="caution">
    <text evidence="1">The sequence shown here is derived from an EMBL/GenBank/DDBJ whole genome shotgun (WGS) entry which is preliminary data.</text>
</comment>
<evidence type="ECO:0000313" key="1">
    <source>
        <dbReference type="EMBL" id="GGW73959.1"/>
    </source>
</evidence>
<evidence type="ECO:0000313" key="2">
    <source>
        <dbReference type="Proteomes" id="UP000634667"/>
    </source>
</evidence>
<dbReference type="Proteomes" id="UP000634667">
    <property type="component" value="Unassembled WGS sequence"/>
</dbReference>
<accession>A0ABQ2WVQ8</accession>
<dbReference type="EMBL" id="BMYR01000026">
    <property type="protein sequence ID" value="GGW73959.1"/>
    <property type="molecule type" value="Genomic_DNA"/>
</dbReference>
<reference evidence="2" key="1">
    <citation type="journal article" date="2019" name="Int. J. Syst. Evol. Microbiol.">
        <title>The Global Catalogue of Microorganisms (GCM) 10K type strain sequencing project: providing services to taxonomists for standard genome sequencing and annotation.</title>
        <authorList>
            <consortium name="The Broad Institute Genomics Platform"/>
            <consortium name="The Broad Institute Genome Sequencing Center for Infectious Disease"/>
            <person name="Wu L."/>
            <person name="Ma J."/>
        </authorList>
    </citation>
    <scope>NUCLEOTIDE SEQUENCE [LARGE SCALE GENOMIC DNA]</scope>
    <source>
        <strain evidence="2">KCTC 23723</strain>
    </source>
</reference>
<name>A0ABQ2WVQ8_9ALTE</name>
<organism evidence="1 2">
    <name type="scientific">Alishewanella tabrizica</name>
    <dbReference type="NCBI Taxonomy" id="671278"/>
    <lineage>
        <taxon>Bacteria</taxon>
        <taxon>Pseudomonadati</taxon>
        <taxon>Pseudomonadota</taxon>
        <taxon>Gammaproteobacteria</taxon>
        <taxon>Alteromonadales</taxon>
        <taxon>Alteromonadaceae</taxon>
        <taxon>Alishewanella</taxon>
    </lineage>
</organism>
<proteinExistence type="predicted"/>
<sequence>MACRDQIIFDYLVRLLVTGEPASKRIVVEEGYIHVAHDRVMEGKNQIRTIINNLDCSVVPRPKVCDFSFNPTDN</sequence>